<dbReference type="PANTHER" id="PTHR47481">
    <property type="match status" value="1"/>
</dbReference>
<comment type="caution">
    <text evidence="3">The sequence shown here is derived from an EMBL/GenBank/DDBJ whole genome shotgun (WGS) entry which is preliminary data.</text>
</comment>
<dbReference type="SUPFAM" id="SSF57756">
    <property type="entry name" value="Retrovirus zinc finger-like domains"/>
    <property type="match status" value="1"/>
</dbReference>
<accession>A0ABQ7UMX8</accession>
<evidence type="ECO:0000313" key="4">
    <source>
        <dbReference type="Proteomes" id="UP000826656"/>
    </source>
</evidence>
<evidence type="ECO:0000256" key="1">
    <source>
        <dbReference type="SAM" id="MobiDB-lite"/>
    </source>
</evidence>
<evidence type="ECO:0000259" key="2">
    <source>
        <dbReference type="Pfam" id="PF22936"/>
    </source>
</evidence>
<dbReference type="InterPro" id="IPR054722">
    <property type="entry name" value="PolX-like_BBD"/>
</dbReference>
<dbReference type="EMBL" id="JAIVGD010000019">
    <property type="protein sequence ID" value="KAH0750553.1"/>
    <property type="molecule type" value="Genomic_DNA"/>
</dbReference>
<reference evidence="3 4" key="1">
    <citation type="journal article" date="2021" name="bioRxiv">
        <title>Chromosome-scale and haplotype-resolved genome assembly of a tetraploid potato cultivar.</title>
        <authorList>
            <person name="Sun H."/>
            <person name="Jiao W.-B."/>
            <person name="Krause K."/>
            <person name="Campoy J.A."/>
            <person name="Goel M."/>
            <person name="Folz-Donahue K."/>
            <person name="Kukat C."/>
            <person name="Huettel B."/>
            <person name="Schneeberger K."/>
        </authorList>
    </citation>
    <scope>NUCLEOTIDE SEQUENCE [LARGE SCALE GENOMIC DNA]</scope>
    <source>
        <strain evidence="3">SolTubOtavaFocal</strain>
        <tissue evidence="3">Leaves</tissue>
    </source>
</reference>
<evidence type="ECO:0000313" key="3">
    <source>
        <dbReference type="EMBL" id="KAH0750553.1"/>
    </source>
</evidence>
<sequence length="218" mass="25249">MKAYGYKITNETIVSKVLRSLNKRFNHVAAAIEESRDLSNYGFDELTSSLQAYEDRLNVSQEKGEEKAFQIKGESSFKGKSEVSNARGYVGRGNFRGRGHGRGRAQFRGKHRQFKSNIQCRHCRKMGHKEADCWTKQKDEQQHANFTEQQQDEGNLFMAHSSIDVGSDDIWIIDSGCSNHMSERRSLFKELDKLEKSEVHLGNDNRRERHNRSKNFSW</sequence>
<feature type="domain" description="Retrovirus-related Pol polyprotein from transposon TNT 1-94-like beta-barrel" evidence="2">
    <location>
        <begin position="171"/>
        <end position="206"/>
    </location>
</feature>
<organism evidence="3 4">
    <name type="scientific">Solanum tuberosum</name>
    <name type="common">Potato</name>
    <dbReference type="NCBI Taxonomy" id="4113"/>
    <lineage>
        <taxon>Eukaryota</taxon>
        <taxon>Viridiplantae</taxon>
        <taxon>Streptophyta</taxon>
        <taxon>Embryophyta</taxon>
        <taxon>Tracheophyta</taxon>
        <taxon>Spermatophyta</taxon>
        <taxon>Magnoliopsida</taxon>
        <taxon>eudicotyledons</taxon>
        <taxon>Gunneridae</taxon>
        <taxon>Pentapetalae</taxon>
        <taxon>asterids</taxon>
        <taxon>lamiids</taxon>
        <taxon>Solanales</taxon>
        <taxon>Solanaceae</taxon>
        <taxon>Solanoideae</taxon>
        <taxon>Solaneae</taxon>
        <taxon>Solanum</taxon>
    </lineage>
</organism>
<proteinExistence type="predicted"/>
<dbReference type="Pfam" id="PF22936">
    <property type="entry name" value="Pol_BBD"/>
    <property type="match status" value="1"/>
</dbReference>
<gene>
    <name evidence="3" type="ORF">KY290_029785</name>
</gene>
<name>A0ABQ7UMX8_SOLTU</name>
<dbReference type="PANTHER" id="PTHR47481:SF7">
    <property type="entry name" value="CCHC-TYPE DOMAIN-CONTAINING PROTEIN"/>
    <property type="match status" value="1"/>
</dbReference>
<dbReference type="InterPro" id="IPR036875">
    <property type="entry name" value="Znf_CCHC_sf"/>
</dbReference>
<keyword evidence="4" id="KW-1185">Reference proteome</keyword>
<dbReference type="Proteomes" id="UP000826656">
    <property type="component" value="Unassembled WGS sequence"/>
</dbReference>
<feature type="compositionally biased region" description="Basic residues" evidence="1">
    <location>
        <begin position="95"/>
        <end position="111"/>
    </location>
</feature>
<protein>
    <recommendedName>
        <fullName evidence="2">Retrovirus-related Pol polyprotein from transposon TNT 1-94-like beta-barrel domain-containing protein</fullName>
    </recommendedName>
</protein>
<feature type="region of interest" description="Disordered" evidence="1">
    <location>
        <begin position="88"/>
        <end position="111"/>
    </location>
</feature>